<feature type="compositionally biased region" description="Low complexity" evidence="1">
    <location>
        <begin position="10"/>
        <end position="20"/>
    </location>
</feature>
<gene>
    <name evidence="2" type="ORF">J3D65DRAFT_48176</name>
</gene>
<comment type="caution">
    <text evidence="2">The sequence shown here is derived from an EMBL/GenBank/DDBJ whole genome shotgun (WGS) entry which is preliminary data.</text>
</comment>
<feature type="compositionally biased region" description="Basic and acidic residues" evidence="1">
    <location>
        <begin position="361"/>
        <end position="377"/>
    </location>
</feature>
<accession>A0ABR1MB34</accession>
<dbReference type="RefSeq" id="XP_066660313.1">
    <property type="nucleotide sequence ID" value="XM_066796594.1"/>
</dbReference>
<reference evidence="2 3" key="1">
    <citation type="submission" date="2024-04" db="EMBL/GenBank/DDBJ databases">
        <title>Phyllosticta paracitricarpa is synonymous to the EU quarantine fungus P. citricarpa based on phylogenomic analyses.</title>
        <authorList>
            <consortium name="Lawrence Berkeley National Laboratory"/>
            <person name="Van ingen-buijs V.A."/>
            <person name="Van westerhoven A.C."/>
            <person name="Haridas S."/>
            <person name="Skiadas P."/>
            <person name="Martin F."/>
            <person name="Groenewald J.Z."/>
            <person name="Crous P.W."/>
            <person name="Seidl M.F."/>
        </authorList>
    </citation>
    <scope>NUCLEOTIDE SEQUENCE [LARGE SCALE GENOMIC DNA]</scope>
    <source>
        <strain evidence="2 3">CPC 17464</strain>
    </source>
</reference>
<evidence type="ECO:0000256" key="1">
    <source>
        <dbReference type="SAM" id="MobiDB-lite"/>
    </source>
</evidence>
<dbReference type="GeneID" id="92029500"/>
<evidence type="ECO:0000313" key="3">
    <source>
        <dbReference type="Proteomes" id="UP001360953"/>
    </source>
</evidence>
<feature type="compositionally biased region" description="Basic and acidic residues" evidence="1">
    <location>
        <begin position="386"/>
        <end position="395"/>
    </location>
</feature>
<evidence type="ECO:0000313" key="2">
    <source>
        <dbReference type="EMBL" id="KAK7545078.1"/>
    </source>
</evidence>
<keyword evidence="3" id="KW-1185">Reference proteome</keyword>
<organism evidence="2 3">
    <name type="scientific">Phyllosticta citribraziliensis</name>
    <dbReference type="NCBI Taxonomy" id="989973"/>
    <lineage>
        <taxon>Eukaryota</taxon>
        <taxon>Fungi</taxon>
        <taxon>Dikarya</taxon>
        <taxon>Ascomycota</taxon>
        <taxon>Pezizomycotina</taxon>
        <taxon>Dothideomycetes</taxon>
        <taxon>Dothideomycetes incertae sedis</taxon>
        <taxon>Botryosphaeriales</taxon>
        <taxon>Phyllostictaceae</taxon>
        <taxon>Phyllosticta</taxon>
    </lineage>
</organism>
<name>A0ABR1MB34_9PEZI</name>
<proteinExistence type="predicted"/>
<sequence length="395" mass="44142">MKCRLDNLKTTSRTDTTMDSDNQDELARATRARIAEWEEQAELRRSKSPVDKKALCCDQYTPVAVEWRKAATDAKPVTFGHRLPTQSTKASIDLFCGDGDPTCYGEYLQVLAYIKLRVPVHLEGYTVGKSGKRVDLFLFIGAETLNSMNLTLFTSLDTNVPDACSACGCSCRSKGPAEGTGIEARRLSSLPAHAARAFLHEKSFWNMKLRGGHDWDGWGDSFLYKGDVVKIDVGLKRPPLLIAPNGDMPIPATLASQKLLSTLCSIAEGGTRLTFYIPRKFVASLKPLARLRRAVETGGGELATPRDGARFDRFYRYGWSRFRDSRAYRPDEEKLVGAVVEFSPGASWRRPRAPVRPSQAADDRSSEYDECSSRSEDYSSDNPLESQRKRQRMME</sequence>
<dbReference type="EMBL" id="JBBPEH010000001">
    <property type="protein sequence ID" value="KAK7545078.1"/>
    <property type="molecule type" value="Genomic_DNA"/>
</dbReference>
<feature type="region of interest" description="Disordered" evidence="1">
    <location>
        <begin position="1"/>
        <end position="24"/>
    </location>
</feature>
<dbReference type="Proteomes" id="UP001360953">
    <property type="component" value="Unassembled WGS sequence"/>
</dbReference>
<feature type="region of interest" description="Disordered" evidence="1">
    <location>
        <begin position="347"/>
        <end position="395"/>
    </location>
</feature>
<protein>
    <submittedName>
        <fullName evidence="2">Uncharacterized protein</fullName>
    </submittedName>
</protein>